<dbReference type="AlphaFoldDB" id="A0A8W8K9H4"/>
<evidence type="ECO:0000256" key="5">
    <source>
        <dbReference type="ARBA" id="ARBA00023128"/>
    </source>
</evidence>
<evidence type="ECO:0000256" key="7">
    <source>
        <dbReference type="ARBA" id="ARBA00035181"/>
    </source>
</evidence>
<evidence type="ECO:0000256" key="9">
    <source>
        <dbReference type="SAM" id="MobiDB-lite"/>
    </source>
</evidence>
<evidence type="ECO:0000256" key="8">
    <source>
        <dbReference type="ARBA" id="ARBA00035425"/>
    </source>
</evidence>
<keyword evidence="11" id="KW-1185">Reference proteome</keyword>
<dbReference type="EnsemblMetazoa" id="G22959.1">
    <property type="protein sequence ID" value="G22959.1:cds"/>
    <property type="gene ID" value="G22959"/>
</dbReference>
<organism evidence="10 11">
    <name type="scientific">Magallana gigas</name>
    <name type="common">Pacific oyster</name>
    <name type="synonym">Crassostrea gigas</name>
    <dbReference type="NCBI Taxonomy" id="29159"/>
    <lineage>
        <taxon>Eukaryota</taxon>
        <taxon>Metazoa</taxon>
        <taxon>Spiralia</taxon>
        <taxon>Lophotrochozoa</taxon>
        <taxon>Mollusca</taxon>
        <taxon>Bivalvia</taxon>
        <taxon>Autobranchia</taxon>
        <taxon>Pteriomorphia</taxon>
        <taxon>Ostreida</taxon>
        <taxon>Ostreoidea</taxon>
        <taxon>Ostreidae</taxon>
        <taxon>Magallana</taxon>
    </lineage>
</organism>
<comment type="subcellular location">
    <subcellularLocation>
        <location evidence="1">Mitochondrion</location>
    </subcellularLocation>
</comment>
<evidence type="ECO:0000256" key="3">
    <source>
        <dbReference type="ARBA" id="ARBA00022946"/>
    </source>
</evidence>
<comment type="similarity">
    <text evidence="2">Belongs to the mitochondrion-specific ribosomal protein mL52 family.</text>
</comment>
<reference evidence="10" key="1">
    <citation type="submission" date="2022-08" db="UniProtKB">
        <authorList>
            <consortium name="EnsemblMetazoa"/>
        </authorList>
    </citation>
    <scope>IDENTIFICATION</scope>
    <source>
        <strain evidence="10">05x7-T-G4-1.051#20</strain>
    </source>
</reference>
<accession>A0A8W8K9H4</accession>
<dbReference type="PANTHER" id="PTHR34090">
    <property type="entry name" value="39S RIBOSOMAL PROTEIN L52, MITOCHONDRIAL"/>
    <property type="match status" value="1"/>
</dbReference>
<keyword evidence="6" id="KW-0687">Ribonucleoprotein</keyword>
<dbReference type="GO" id="GO:0032543">
    <property type="term" value="P:mitochondrial translation"/>
    <property type="evidence" value="ECO:0007669"/>
    <property type="project" value="InterPro"/>
</dbReference>
<dbReference type="GO" id="GO:0003735">
    <property type="term" value="F:structural constituent of ribosome"/>
    <property type="evidence" value="ECO:0007669"/>
    <property type="project" value="InterPro"/>
</dbReference>
<dbReference type="Pfam" id="PF18699">
    <property type="entry name" value="MRPL52"/>
    <property type="match status" value="1"/>
</dbReference>
<evidence type="ECO:0000256" key="1">
    <source>
        <dbReference type="ARBA" id="ARBA00004173"/>
    </source>
</evidence>
<keyword evidence="5" id="KW-0496">Mitochondrion</keyword>
<protein>
    <recommendedName>
        <fullName evidence="7">Large ribosomal subunit protein mL52</fullName>
    </recommendedName>
    <alternativeName>
        <fullName evidence="8">39S ribosomal protein L52, mitochondrial</fullName>
    </alternativeName>
</protein>
<dbReference type="PANTHER" id="PTHR34090:SF1">
    <property type="entry name" value="LARGE RIBOSOMAL SUBUNIT PROTEIN ML52"/>
    <property type="match status" value="1"/>
</dbReference>
<sequence length="133" mass="15380">ILTMSNGCKIKLLLGLCSRRSVSTTPCAFKYNDRFTKYKREIGRGFGAKWRMANGKSHDNTSYGPLIDLPDFSYLDGRPAPLTQRQMGRLEERKQTAKKVYTLLGEIEYAKERHRKLSEEKQHEKPFPLKPKS</sequence>
<proteinExistence type="inferred from homology"/>
<evidence type="ECO:0000313" key="11">
    <source>
        <dbReference type="Proteomes" id="UP000005408"/>
    </source>
</evidence>
<evidence type="ECO:0000256" key="2">
    <source>
        <dbReference type="ARBA" id="ARBA00007232"/>
    </source>
</evidence>
<dbReference type="Proteomes" id="UP000005408">
    <property type="component" value="Unassembled WGS sequence"/>
</dbReference>
<dbReference type="GO" id="GO:0005762">
    <property type="term" value="C:mitochondrial large ribosomal subunit"/>
    <property type="evidence" value="ECO:0007669"/>
    <property type="project" value="InterPro"/>
</dbReference>
<dbReference type="InterPro" id="IPR034596">
    <property type="entry name" value="Ribosomal_mL52"/>
</dbReference>
<feature type="region of interest" description="Disordered" evidence="9">
    <location>
        <begin position="114"/>
        <end position="133"/>
    </location>
</feature>
<evidence type="ECO:0000256" key="4">
    <source>
        <dbReference type="ARBA" id="ARBA00022980"/>
    </source>
</evidence>
<feature type="compositionally biased region" description="Basic and acidic residues" evidence="9">
    <location>
        <begin position="117"/>
        <end position="127"/>
    </location>
</feature>
<keyword evidence="3" id="KW-0809">Transit peptide</keyword>
<evidence type="ECO:0000256" key="6">
    <source>
        <dbReference type="ARBA" id="ARBA00023274"/>
    </source>
</evidence>
<evidence type="ECO:0000313" key="10">
    <source>
        <dbReference type="EnsemblMetazoa" id="G22959.1:cds"/>
    </source>
</evidence>
<name>A0A8W8K9H4_MAGGI</name>
<keyword evidence="4" id="KW-0689">Ribosomal protein</keyword>